<sequence>MKKIIYIVLASISMVACNTKAEKIQTISSSFLTGKMTEMVETATARSETGEQEIRLTGKVTSLEDSRLSISAMVTGKVQKVNVQLGEMVKKGQLLATIYSPEIAELDKELEAAKNELAREEKEYAASVEMYESGLMSERELTTAKGELMTARAEVKNISTQIEILGNNSSGTFQIKAPISGIVEERNINTNSFINDDFDEPMFVITNLDLVTVELNIFESNFRRIKEGQQVDMSSVSYPDLVFEGTINRIIRVIDPETKVMKARVVLENKENLLLPEMFMRGDVSLKSDEELLAVPSSSLIFKDGKNYVVIQKSEKEMQNQRVEVWGQSNGTTYISHGIEPKIRKSHFYRQYF</sequence>
<evidence type="ECO:0000313" key="7">
    <source>
        <dbReference type="Proteomes" id="UP001145087"/>
    </source>
</evidence>
<keyword evidence="2" id="KW-0813">Transport</keyword>
<dbReference type="NCBIfam" id="TIGR01730">
    <property type="entry name" value="RND_mfp"/>
    <property type="match status" value="1"/>
</dbReference>
<dbReference type="SUPFAM" id="SSF111369">
    <property type="entry name" value="HlyD-like secretion proteins"/>
    <property type="match status" value="1"/>
</dbReference>
<dbReference type="GO" id="GO:0016020">
    <property type="term" value="C:membrane"/>
    <property type="evidence" value="ECO:0007669"/>
    <property type="project" value="InterPro"/>
</dbReference>
<gene>
    <name evidence="6" type="ORF">OU798_05875</name>
</gene>
<dbReference type="PROSITE" id="PS51257">
    <property type="entry name" value="PROKAR_LIPOPROTEIN"/>
    <property type="match status" value="1"/>
</dbReference>
<feature type="coiled-coil region" evidence="3">
    <location>
        <begin position="103"/>
        <end position="130"/>
    </location>
</feature>
<dbReference type="PANTHER" id="PTHR30097">
    <property type="entry name" value="CATION EFFLUX SYSTEM PROTEIN CUSB"/>
    <property type="match status" value="1"/>
</dbReference>
<reference evidence="6" key="1">
    <citation type="submission" date="2022-11" db="EMBL/GenBank/DDBJ databases">
        <title>Marilongibacter aestuarii gen. nov., sp. nov., isolated from tidal flat sediment.</title>
        <authorList>
            <person name="Jiayan W."/>
        </authorList>
    </citation>
    <scope>NUCLEOTIDE SEQUENCE</scope>
    <source>
        <strain evidence="6">Z1-6</strain>
    </source>
</reference>
<feature type="domain" description="CusB-like beta-barrel" evidence="4">
    <location>
        <begin position="213"/>
        <end position="284"/>
    </location>
</feature>
<dbReference type="InterPro" id="IPR006143">
    <property type="entry name" value="RND_pump_MFP"/>
</dbReference>
<name>A0A9X3F6L1_9BACT</name>
<dbReference type="InterPro" id="IPR058792">
    <property type="entry name" value="Beta-barrel_RND_2"/>
</dbReference>
<dbReference type="Gene3D" id="2.40.30.170">
    <property type="match status" value="1"/>
</dbReference>
<organism evidence="6 7">
    <name type="scientific">Draconibacterium aestuarii</name>
    <dbReference type="NCBI Taxonomy" id="2998507"/>
    <lineage>
        <taxon>Bacteria</taxon>
        <taxon>Pseudomonadati</taxon>
        <taxon>Bacteroidota</taxon>
        <taxon>Bacteroidia</taxon>
        <taxon>Marinilabiliales</taxon>
        <taxon>Prolixibacteraceae</taxon>
        <taxon>Draconibacterium</taxon>
    </lineage>
</organism>
<dbReference type="FunFam" id="2.40.30.170:FF:000010">
    <property type="entry name" value="Efflux RND transporter periplasmic adaptor subunit"/>
    <property type="match status" value="1"/>
</dbReference>
<dbReference type="RefSeq" id="WP_343332195.1">
    <property type="nucleotide sequence ID" value="NZ_JAPOHD010000010.1"/>
</dbReference>
<accession>A0A9X3F6L1</accession>
<dbReference type="Gene3D" id="2.40.420.20">
    <property type="match status" value="1"/>
</dbReference>
<dbReference type="Pfam" id="PF25973">
    <property type="entry name" value="BSH_CzcB"/>
    <property type="match status" value="1"/>
</dbReference>
<dbReference type="Gene3D" id="2.40.50.100">
    <property type="match status" value="1"/>
</dbReference>
<protein>
    <submittedName>
        <fullName evidence="6">Efflux RND transporter periplasmic adaptor subunit</fullName>
    </submittedName>
</protein>
<feature type="domain" description="CzcB-like barrel-sandwich hybrid" evidence="5">
    <location>
        <begin position="69"/>
        <end position="197"/>
    </location>
</feature>
<evidence type="ECO:0000259" key="5">
    <source>
        <dbReference type="Pfam" id="PF25973"/>
    </source>
</evidence>
<evidence type="ECO:0000259" key="4">
    <source>
        <dbReference type="Pfam" id="PF25954"/>
    </source>
</evidence>
<dbReference type="InterPro" id="IPR051909">
    <property type="entry name" value="MFP_Cation_Efflux"/>
</dbReference>
<dbReference type="GO" id="GO:0022857">
    <property type="term" value="F:transmembrane transporter activity"/>
    <property type="evidence" value="ECO:0007669"/>
    <property type="project" value="InterPro"/>
</dbReference>
<evidence type="ECO:0000256" key="2">
    <source>
        <dbReference type="ARBA" id="ARBA00022448"/>
    </source>
</evidence>
<comment type="caution">
    <text evidence="6">The sequence shown here is derived from an EMBL/GenBank/DDBJ whole genome shotgun (WGS) entry which is preliminary data.</text>
</comment>
<proteinExistence type="inferred from homology"/>
<evidence type="ECO:0000313" key="6">
    <source>
        <dbReference type="EMBL" id="MCY1719861.1"/>
    </source>
</evidence>
<dbReference type="PANTHER" id="PTHR30097:SF4">
    <property type="entry name" value="SLR6042 PROTEIN"/>
    <property type="match status" value="1"/>
</dbReference>
<dbReference type="AlphaFoldDB" id="A0A9X3F6L1"/>
<dbReference type="GO" id="GO:0030313">
    <property type="term" value="C:cell envelope"/>
    <property type="evidence" value="ECO:0007669"/>
    <property type="project" value="TreeGrafter"/>
</dbReference>
<dbReference type="InterPro" id="IPR058647">
    <property type="entry name" value="BSH_CzcB-like"/>
</dbReference>
<dbReference type="Proteomes" id="UP001145087">
    <property type="component" value="Unassembled WGS sequence"/>
</dbReference>
<evidence type="ECO:0000256" key="1">
    <source>
        <dbReference type="ARBA" id="ARBA00009477"/>
    </source>
</evidence>
<dbReference type="GO" id="GO:0060003">
    <property type="term" value="P:copper ion export"/>
    <property type="evidence" value="ECO:0007669"/>
    <property type="project" value="TreeGrafter"/>
</dbReference>
<keyword evidence="3" id="KW-0175">Coiled coil</keyword>
<dbReference type="GO" id="GO:0015679">
    <property type="term" value="P:plasma membrane copper ion transport"/>
    <property type="evidence" value="ECO:0007669"/>
    <property type="project" value="TreeGrafter"/>
</dbReference>
<comment type="similarity">
    <text evidence="1">Belongs to the membrane fusion protein (MFP) (TC 8.A.1) family.</text>
</comment>
<dbReference type="EMBL" id="JAPOHD010000010">
    <property type="protein sequence ID" value="MCY1719861.1"/>
    <property type="molecule type" value="Genomic_DNA"/>
</dbReference>
<keyword evidence="7" id="KW-1185">Reference proteome</keyword>
<dbReference type="Pfam" id="PF25954">
    <property type="entry name" value="Beta-barrel_RND_2"/>
    <property type="match status" value="1"/>
</dbReference>
<evidence type="ECO:0000256" key="3">
    <source>
        <dbReference type="SAM" id="Coils"/>
    </source>
</evidence>